<dbReference type="PANTHER" id="PTHR31140">
    <property type="entry name" value="B3 DOMAIN-CONTAINING TRANSCRIPTION FACTOR ABI3"/>
    <property type="match status" value="1"/>
</dbReference>
<dbReference type="GO" id="GO:0005634">
    <property type="term" value="C:nucleus"/>
    <property type="evidence" value="ECO:0007669"/>
    <property type="project" value="UniProtKB-SubCell"/>
</dbReference>
<reference evidence="6" key="1">
    <citation type="journal article" date="2023" name="Science">
        <title>Elucidation of the pathway for biosynthesis of saponin adjuvants from the soapbark tree.</title>
        <authorList>
            <person name="Reed J."/>
            <person name="Orme A."/>
            <person name="El-Demerdash A."/>
            <person name="Owen C."/>
            <person name="Martin L.B.B."/>
            <person name="Misra R.C."/>
            <person name="Kikuchi S."/>
            <person name="Rejzek M."/>
            <person name="Martin A.C."/>
            <person name="Harkess A."/>
            <person name="Leebens-Mack J."/>
            <person name="Louveau T."/>
            <person name="Stephenson M.J."/>
            <person name="Osbourn A."/>
        </authorList>
    </citation>
    <scope>NUCLEOTIDE SEQUENCE</scope>
    <source>
        <strain evidence="6">S10</strain>
    </source>
</reference>
<comment type="caution">
    <text evidence="6">The sequence shown here is derived from an EMBL/GenBank/DDBJ whole genome shotgun (WGS) entry which is preliminary data.</text>
</comment>
<dbReference type="GO" id="GO:0003700">
    <property type="term" value="F:DNA-binding transcription factor activity"/>
    <property type="evidence" value="ECO:0007669"/>
    <property type="project" value="InterPro"/>
</dbReference>
<evidence type="ECO:0000256" key="5">
    <source>
        <dbReference type="ARBA" id="ARBA00023242"/>
    </source>
</evidence>
<keyword evidence="2" id="KW-0805">Transcription regulation</keyword>
<keyword evidence="3" id="KW-0238">DNA-binding</keyword>
<dbReference type="SUPFAM" id="SSF101936">
    <property type="entry name" value="DNA-binding pseudobarrel domain"/>
    <property type="match status" value="1"/>
</dbReference>
<dbReference type="InterPro" id="IPR044800">
    <property type="entry name" value="LEC2-like"/>
</dbReference>
<evidence type="ECO:0000256" key="2">
    <source>
        <dbReference type="ARBA" id="ARBA00023015"/>
    </source>
</evidence>
<protein>
    <submittedName>
        <fullName evidence="6">AP2/ERF and B3 domain-containing transcription factor</fullName>
    </submittedName>
</protein>
<dbReference type="AlphaFoldDB" id="A0AAD7KT55"/>
<dbReference type="Proteomes" id="UP001163823">
    <property type="component" value="Chromosome 14"/>
</dbReference>
<dbReference type="EMBL" id="JARAOO010000014">
    <property type="protein sequence ID" value="KAJ7944701.1"/>
    <property type="molecule type" value="Genomic_DNA"/>
</dbReference>
<sequence>MTELLSSSKILMLYLTSPRQITQFRRSSSKAVSQLRKYSYWRSSKSLLFTGGWGQFIKMYKLKPGDRVFFFRCAYAEDVGVKEFYMIDVHQNNLDFSAIGLNGEKEMDARESSNSEGQDANMREGETALRIVLFGVQIG</sequence>
<name>A0AAD7KT55_QUISA</name>
<organism evidence="6 7">
    <name type="scientific">Quillaja saponaria</name>
    <name type="common">Soap bark tree</name>
    <dbReference type="NCBI Taxonomy" id="32244"/>
    <lineage>
        <taxon>Eukaryota</taxon>
        <taxon>Viridiplantae</taxon>
        <taxon>Streptophyta</taxon>
        <taxon>Embryophyta</taxon>
        <taxon>Tracheophyta</taxon>
        <taxon>Spermatophyta</taxon>
        <taxon>Magnoliopsida</taxon>
        <taxon>eudicotyledons</taxon>
        <taxon>Gunneridae</taxon>
        <taxon>Pentapetalae</taxon>
        <taxon>rosids</taxon>
        <taxon>fabids</taxon>
        <taxon>Fabales</taxon>
        <taxon>Quillajaceae</taxon>
        <taxon>Quillaja</taxon>
    </lineage>
</organism>
<dbReference type="Gene3D" id="2.40.330.10">
    <property type="entry name" value="DNA-binding pseudobarrel domain"/>
    <property type="match status" value="1"/>
</dbReference>
<evidence type="ECO:0000256" key="1">
    <source>
        <dbReference type="ARBA" id="ARBA00004123"/>
    </source>
</evidence>
<dbReference type="InterPro" id="IPR015300">
    <property type="entry name" value="DNA-bd_pseudobarrel_sf"/>
</dbReference>
<keyword evidence="5" id="KW-0539">Nucleus</keyword>
<proteinExistence type="predicted"/>
<keyword evidence="4" id="KW-0804">Transcription</keyword>
<dbReference type="PANTHER" id="PTHR31140:SF60">
    <property type="entry name" value="TF-B3 DOMAIN-CONTAINING PROTEIN"/>
    <property type="match status" value="1"/>
</dbReference>
<evidence type="ECO:0000313" key="6">
    <source>
        <dbReference type="EMBL" id="KAJ7944701.1"/>
    </source>
</evidence>
<evidence type="ECO:0000313" key="7">
    <source>
        <dbReference type="Proteomes" id="UP001163823"/>
    </source>
</evidence>
<accession>A0AAD7KT55</accession>
<keyword evidence="7" id="KW-1185">Reference proteome</keyword>
<evidence type="ECO:0000256" key="4">
    <source>
        <dbReference type="ARBA" id="ARBA00023163"/>
    </source>
</evidence>
<dbReference type="GO" id="GO:0003677">
    <property type="term" value="F:DNA binding"/>
    <property type="evidence" value="ECO:0007669"/>
    <property type="project" value="UniProtKB-KW"/>
</dbReference>
<dbReference type="KEGG" id="qsa:O6P43_034051"/>
<evidence type="ECO:0000256" key="3">
    <source>
        <dbReference type="ARBA" id="ARBA00023125"/>
    </source>
</evidence>
<gene>
    <name evidence="6" type="ORF">O6P43_034051</name>
</gene>
<comment type="subcellular location">
    <subcellularLocation>
        <location evidence="1">Nucleus</location>
    </subcellularLocation>
</comment>